<evidence type="ECO:0000313" key="1">
    <source>
        <dbReference type="EMBL" id="OMJ13362.1"/>
    </source>
</evidence>
<organism evidence="1 2">
    <name type="scientific">Smittium culicis</name>
    <dbReference type="NCBI Taxonomy" id="133412"/>
    <lineage>
        <taxon>Eukaryota</taxon>
        <taxon>Fungi</taxon>
        <taxon>Fungi incertae sedis</taxon>
        <taxon>Zoopagomycota</taxon>
        <taxon>Kickxellomycotina</taxon>
        <taxon>Harpellomycetes</taxon>
        <taxon>Harpellales</taxon>
        <taxon>Legeriomycetaceae</taxon>
        <taxon>Smittium</taxon>
    </lineage>
</organism>
<dbReference type="AlphaFoldDB" id="A0A1R1XFF4"/>
<evidence type="ECO:0000313" key="2">
    <source>
        <dbReference type="Proteomes" id="UP000187283"/>
    </source>
</evidence>
<gene>
    <name evidence="1" type="ORF">AYI70_g8546</name>
</gene>
<keyword evidence="2" id="KW-1185">Reference proteome</keyword>
<dbReference type="Proteomes" id="UP000187283">
    <property type="component" value="Unassembled WGS sequence"/>
</dbReference>
<accession>A0A1R1XFF4</accession>
<proteinExistence type="predicted"/>
<sequence>MNQKTSKKIIKYQKIQNNLQKNKEKFLVLNIQELRKDTVKRYIVLNSTLKDHQFTVKKIRQRNGQWRHEIHPIDHQKINL</sequence>
<comment type="caution">
    <text evidence="1">The sequence shown here is derived from an EMBL/GenBank/DDBJ whole genome shotgun (WGS) entry which is preliminary data.</text>
</comment>
<dbReference type="EMBL" id="LSSN01003519">
    <property type="protein sequence ID" value="OMJ13362.1"/>
    <property type="molecule type" value="Genomic_DNA"/>
</dbReference>
<name>A0A1R1XFF4_9FUNG</name>
<reference evidence="1 2" key="1">
    <citation type="submission" date="2017-01" db="EMBL/GenBank/DDBJ databases">
        <authorList>
            <person name="Mah S.A."/>
            <person name="Swanson W.J."/>
            <person name="Moy G.W."/>
            <person name="Vacquier V.D."/>
        </authorList>
    </citation>
    <scope>NUCLEOTIDE SEQUENCE [LARGE SCALE GENOMIC DNA]</scope>
    <source>
        <strain evidence="1 2">GSMNP</strain>
    </source>
</reference>
<protein>
    <submittedName>
        <fullName evidence="1">Uncharacterized protein</fullName>
    </submittedName>
</protein>
<dbReference type="OrthoDB" id="5594865at2759"/>